<dbReference type="OrthoDB" id="2097957at2"/>
<gene>
    <name evidence="1" type="ORF">C5Q96_07015</name>
</gene>
<dbReference type="EMBL" id="CP027228">
    <property type="protein sequence ID" value="AVM48611.1"/>
    <property type="molecule type" value="Genomic_DNA"/>
</dbReference>
<dbReference type="GeneID" id="78392013"/>
<protein>
    <submittedName>
        <fullName evidence="1">Uncharacterized protein</fullName>
    </submittedName>
</protein>
<dbReference type="KEGG" id="mdv:C5Q96_07015"/>
<sequence>MEGFCRDCGQLHLVAAETQEEADEIATARCDCENEEKWHRLMNANVEMLCGEQSREMQLQPLCNSGIELVKRTCELVRANVIDKSKVNIANSEITITRKNDKIDIKRVKKQTNQMMI</sequence>
<keyword evidence="2" id="KW-1185">Reference proteome</keyword>
<organism evidence="1 2">
    <name type="scientific">Mogibacterium diversum</name>
    <dbReference type="NCBI Taxonomy" id="114527"/>
    <lineage>
        <taxon>Bacteria</taxon>
        <taxon>Bacillati</taxon>
        <taxon>Bacillota</taxon>
        <taxon>Clostridia</taxon>
        <taxon>Peptostreptococcales</taxon>
        <taxon>Anaerovoracaceae</taxon>
        <taxon>Mogibacterium</taxon>
    </lineage>
</organism>
<reference evidence="2" key="1">
    <citation type="submission" date="2018-02" db="EMBL/GenBank/DDBJ databases">
        <authorList>
            <person name="Holder M.E."/>
            <person name="Ajami N.J."/>
            <person name="Petrosino J.F."/>
        </authorList>
    </citation>
    <scope>NUCLEOTIDE SEQUENCE [LARGE SCALE GENOMIC DNA]</scope>
    <source>
        <strain evidence="2">CCUG 47132</strain>
    </source>
</reference>
<proteinExistence type="predicted"/>
<name>A0A2S0L5N7_9FIRM</name>
<dbReference type="RefSeq" id="WP_106057666.1">
    <property type="nucleotide sequence ID" value="NZ_CP027228.1"/>
</dbReference>
<evidence type="ECO:0000313" key="1">
    <source>
        <dbReference type="EMBL" id="AVM48611.1"/>
    </source>
</evidence>
<accession>A0A2S0L5N7</accession>
<evidence type="ECO:0000313" key="2">
    <source>
        <dbReference type="Proteomes" id="UP000237883"/>
    </source>
</evidence>
<dbReference type="Proteomes" id="UP000237883">
    <property type="component" value="Chromosome"/>
</dbReference>
<dbReference type="AlphaFoldDB" id="A0A2S0L5N7"/>